<dbReference type="AlphaFoldDB" id="A0ABD2NKR6"/>
<accession>A0ABD2NKR6</accession>
<name>A0ABD2NKR6_9CUCU</name>
<proteinExistence type="predicted"/>
<evidence type="ECO:0000313" key="2">
    <source>
        <dbReference type="Proteomes" id="UP001516400"/>
    </source>
</evidence>
<organism evidence="1 2">
    <name type="scientific">Cryptolaemus montrouzieri</name>
    <dbReference type="NCBI Taxonomy" id="559131"/>
    <lineage>
        <taxon>Eukaryota</taxon>
        <taxon>Metazoa</taxon>
        <taxon>Ecdysozoa</taxon>
        <taxon>Arthropoda</taxon>
        <taxon>Hexapoda</taxon>
        <taxon>Insecta</taxon>
        <taxon>Pterygota</taxon>
        <taxon>Neoptera</taxon>
        <taxon>Endopterygota</taxon>
        <taxon>Coleoptera</taxon>
        <taxon>Polyphaga</taxon>
        <taxon>Cucujiformia</taxon>
        <taxon>Coccinelloidea</taxon>
        <taxon>Coccinellidae</taxon>
        <taxon>Scymninae</taxon>
        <taxon>Scymnini</taxon>
        <taxon>Cryptolaemus</taxon>
    </lineage>
</organism>
<evidence type="ECO:0008006" key="3">
    <source>
        <dbReference type="Google" id="ProtNLM"/>
    </source>
</evidence>
<keyword evidence="2" id="KW-1185">Reference proteome</keyword>
<feature type="non-terminal residue" evidence="1">
    <location>
        <position position="120"/>
    </location>
</feature>
<protein>
    <recommendedName>
        <fullName evidence="3">Transposase</fullName>
    </recommendedName>
</protein>
<gene>
    <name evidence="1" type="ORF">HHI36_016814</name>
</gene>
<dbReference type="Proteomes" id="UP001516400">
    <property type="component" value="Unassembled WGS sequence"/>
</dbReference>
<dbReference type="EMBL" id="JABFTP020000124">
    <property type="protein sequence ID" value="KAL3279306.1"/>
    <property type="molecule type" value="Genomic_DNA"/>
</dbReference>
<sequence length="120" mass="13766">MDETWVTTVQNPKKVVARRSFKQIGAITSSERGKIVTLSAAVSGFGNSVPPHLFCPSEHLKPPVWLELLVLMHIMLNIFFDNLESESDVKRYSFQLHDIWNMDETWVTTVQNPKKVVARR</sequence>
<comment type="caution">
    <text evidence="1">The sequence shown here is derived from an EMBL/GenBank/DDBJ whole genome shotgun (WGS) entry which is preliminary data.</text>
</comment>
<reference evidence="1 2" key="1">
    <citation type="journal article" date="2021" name="BMC Biol.">
        <title>Horizontally acquired antibacterial genes associated with adaptive radiation of ladybird beetles.</title>
        <authorList>
            <person name="Li H.S."/>
            <person name="Tang X.F."/>
            <person name="Huang Y.H."/>
            <person name="Xu Z.Y."/>
            <person name="Chen M.L."/>
            <person name="Du X.Y."/>
            <person name="Qiu B.Y."/>
            <person name="Chen P.T."/>
            <person name="Zhang W."/>
            <person name="Slipinski A."/>
            <person name="Escalona H.E."/>
            <person name="Waterhouse R.M."/>
            <person name="Zwick A."/>
            <person name="Pang H."/>
        </authorList>
    </citation>
    <scope>NUCLEOTIDE SEQUENCE [LARGE SCALE GENOMIC DNA]</scope>
    <source>
        <strain evidence="1">SYSU2018</strain>
    </source>
</reference>
<evidence type="ECO:0000313" key="1">
    <source>
        <dbReference type="EMBL" id="KAL3279306.1"/>
    </source>
</evidence>